<keyword evidence="2" id="KW-0813">Transport</keyword>
<sequence length="228" mass="23964">MFPTGCCAQRGCAIMDGGVGGRDEEMRIKAFTAVLAAVAALSACGQDVPSEPNALPPQPRPAPASPQASADTSVELDTSPTIEQIKRRGRLLVGVRSDAPQFAQADPSGDYRGFDVEIARIIARGIGLNPDTQIIYRRLPPTLIGQAVSTESVNVLLGPETSATRELVAVGPYAVAADGGPRYATIKPGDDAMRRQLQQILDTAVADGSWQRAYDTTLAPAGVQARPK</sequence>
<evidence type="ECO:0000256" key="2">
    <source>
        <dbReference type="ARBA" id="ARBA00022448"/>
    </source>
</evidence>
<evidence type="ECO:0000259" key="5">
    <source>
        <dbReference type="Pfam" id="PF00497"/>
    </source>
</evidence>
<evidence type="ECO:0000313" key="7">
    <source>
        <dbReference type="Proteomes" id="UP001597018"/>
    </source>
</evidence>
<dbReference type="InterPro" id="IPR001638">
    <property type="entry name" value="Solute-binding_3/MltF_N"/>
</dbReference>
<gene>
    <name evidence="6" type="ORF">ACFQ16_08545</name>
</gene>
<dbReference type="Gene3D" id="3.40.190.10">
    <property type="entry name" value="Periplasmic binding protein-like II"/>
    <property type="match status" value="1"/>
</dbReference>
<dbReference type="Pfam" id="PF00497">
    <property type="entry name" value="SBP_bac_3"/>
    <property type="match status" value="1"/>
</dbReference>
<dbReference type="SUPFAM" id="SSF53850">
    <property type="entry name" value="Periplasmic binding protein-like II"/>
    <property type="match status" value="1"/>
</dbReference>
<feature type="compositionally biased region" description="Polar residues" evidence="4">
    <location>
        <begin position="71"/>
        <end position="81"/>
    </location>
</feature>
<comment type="caution">
    <text evidence="6">The sequence shown here is derived from an EMBL/GenBank/DDBJ whole genome shotgun (WGS) entry which is preliminary data.</text>
</comment>
<dbReference type="RefSeq" id="WP_345601867.1">
    <property type="nucleotide sequence ID" value="NZ_BAABLT010000052.1"/>
</dbReference>
<dbReference type="EMBL" id="JBHTIW010000004">
    <property type="protein sequence ID" value="MFD0919790.1"/>
    <property type="molecule type" value="Genomic_DNA"/>
</dbReference>
<feature type="compositionally biased region" description="Pro residues" evidence="4">
    <location>
        <begin position="54"/>
        <end position="64"/>
    </location>
</feature>
<evidence type="ECO:0000313" key="6">
    <source>
        <dbReference type="EMBL" id="MFD0919790.1"/>
    </source>
</evidence>
<feature type="region of interest" description="Disordered" evidence="4">
    <location>
        <begin position="47"/>
        <end position="81"/>
    </location>
</feature>
<dbReference type="PANTHER" id="PTHR30085">
    <property type="entry name" value="AMINO ACID ABC TRANSPORTER PERMEASE"/>
    <property type="match status" value="1"/>
</dbReference>
<keyword evidence="3" id="KW-0732">Signal</keyword>
<comment type="similarity">
    <text evidence="1">Belongs to the bacterial solute-binding protein 3 family.</text>
</comment>
<reference evidence="7" key="1">
    <citation type="journal article" date="2019" name="Int. J. Syst. Evol. Microbiol.">
        <title>The Global Catalogue of Microorganisms (GCM) 10K type strain sequencing project: providing services to taxonomists for standard genome sequencing and annotation.</title>
        <authorList>
            <consortium name="The Broad Institute Genomics Platform"/>
            <consortium name="The Broad Institute Genome Sequencing Center for Infectious Disease"/>
            <person name="Wu L."/>
            <person name="Ma J."/>
        </authorList>
    </citation>
    <scope>NUCLEOTIDE SEQUENCE [LARGE SCALE GENOMIC DNA]</scope>
    <source>
        <strain evidence="7">CCUG 56401</strain>
    </source>
</reference>
<protein>
    <submittedName>
        <fullName evidence="6">Transporter substrate-binding domain-containing protein</fullName>
    </submittedName>
</protein>
<organism evidence="6 7">
    <name type="scientific">Saccharopolyspora rosea</name>
    <dbReference type="NCBI Taxonomy" id="524884"/>
    <lineage>
        <taxon>Bacteria</taxon>
        <taxon>Bacillati</taxon>
        <taxon>Actinomycetota</taxon>
        <taxon>Actinomycetes</taxon>
        <taxon>Pseudonocardiales</taxon>
        <taxon>Pseudonocardiaceae</taxon>
        <taxon>Saccharopolyspora</taxon>
    </lineage>
</organism>
<accession>A0ABW3FSK3</accession>
<name>A0ABW3FSK3_9PSEU</name>
<dbReference type="Proteomes" id="UP001597018">
    <property type="component" value="Unassembled WGS sequence"/>
</dbReference>
<evidence type="ECO:0000256" key="1">
    <source>
        <dbReference type="ARBA" id="ARBA00010333"/>
    </source>
</evidence>
<evidence type="ECO:0000256" key="3">
    <source>
        <dbReference type="ARBA" id="ARBA00022729"/>
    </source>
</evidence>
<keyword evidence="7" id="KW-1185">Reference proteome</keyword>
<dbReference type="InterPro" id="IPR051455">
    <property type="entry name" value="Bact_solute-bind_prot3"/>
</dbReference>
<evidence type="ECO:0000256" key="4">
    <source>
        <dbReference type="SAM" id="MobiDB-lite"/>
    </source>
</evidence>
<proteinExistence type="inferred from homology"/>
<dbReference type="PANTHER" id="PTHR30085:SF6">
    <property type="entry name" value="ABC TRANSPORTER GLUTAMINE-BINDING PROTEIN GLNH"/>
    <property type="match status" value="1"/>
</dbReference>
<feature type="domain" description="Solute-binding protein family 3/N-terminal" evidence="5">
    <location>
        <begin position="91"/>
        <end position="215"/>
    </location>
</feature>